<organism evidence="1">
    <name type="scientific">viral metagenome</name>
    <dbReference type="NCBI Taxonomy" id="1070528"/>
    <lineage>
        <taxon>unclassified sequences</taxon>
        <taxon>metagenomes</taxon>
        <taxon>organismal metagenomes</taxon>
    </lineage>
</organism>
<evidence type="ECO:0000313" key="1">
    <source>
        <dbReference type="EMBL" id="QJA46400.1"/>
    </source>
</evidence>
<dbReference type="Gene3D" id="1.10.3790.10">
    <property type="entry name" value="NinB"/>
    <property type="match status" value="1"/>
</dbReference>
<evidence type="ECO:0000313" key="2">
    <source>
        <dbReference type="EMBL" id="QJH93876.1"/>
    </source>
</evidence>
<dbReference type="EMBL" id="MT144592">
    <property type="protein sequence ID" value="QJH93876.1"/>
    <property type="molecule type" value="Genomic_DNA"/>
</dbReference>
<protein>
    <submittedName>
        <fullName evidence="1">Uncharacterized protein</fullName>
    </submittedName>
</protein>
<reference evidence="1" key="1">
    <citation type="submission" date="2020-03" db="EMBL/GenBank/DDBJ databases">
        <title>The deep terrestrial virosphere.</title>
        <authorList>
            <person name="Holmfeldt K."/>
            <person name="Nilsson E."/>
            <person name="Simone D."/>
            <person name="Lopez-Fernandez M."/>
            <person name="Wu X."/>
            <person name="de Brujin I."/>
            <person name="Lundin D."/>
            <person name="Andersson A."/>
            <person name="Bertilsson S."/>
            <person name="Dopson M."/>
        </authorList>
    </citation>
    <scope>NUCLEOTIDE SEQUENCE</scope>
    <source>
        <strain evidence="1">TM448A00411</strain>
        <strain evidence="2">TM448B00141</strain>
    </source>
</reference>
<dbReference type="AlphaFoldDB" id="A0A6H1ZGS4"/>
<sequence length="143" mass="16605">MKQPVPIFLGYVDKKTGKLKMLDFVKEEIRRWCLTLKGKEVDIVIKKHRKDRTNDQNAYYWGVVVPILADYFGHDNPEDMHEDLKLEFNPIESKIEPGKRIGGTTTNMSTEEFFCGETSYVERICRWAAAEHGVYIPPPKKAE</sequence>
<name>A0A6H1ZGS4_9ZZZZ</name>
<dbReference type="InterPro" id="IPR036619">
    <property type="entry name" value="NinB_sf"/>
</dbReference>
<dbReference type="EMBL" id="MT144010">
    <property type="protein sequence ID" value="QJA46400.1"/>
    <property type="molecule type" value="Genomic_DNA"/>
</dbReference>
<proteinExistence type="predicted"/>
<gene>
    <name evidence="1" type="ORF">TM448A00411_0002</name>
    <name evidence="2" type="ORF">TM448B00141_0062</name>
</gene>
<accession>A0A6H1ZGS4</accession>